<evidence type="ECO:0000313" key="1">
    <source>
        <dbReference type="Proteomes" id="UP001652741"/>
    </source>
</evidence>
<keyword evidence="1" id="KW-1185">Reference proteome</keyword>
<sequence>MRLVAVKCIGKRVLKGKEGMLENENAALRSVTGGKFLDCILERGSYTERCQPCPTAGSGSSPITPPAGYRAQIPRLSVTLACPSWKSSVLTTACGPPAYVAIDFIPRMLQKEPEDEVQL</sequence>
<keyword evidence="2" id="KW-0418">Kinase</keyword>
<dbReference type="GO" id="GO:0016301">
    <property type="term" value="F:kinase activity"/>
    <property type="evidence" value="ECO:0007669"/>
    <property type="project" value="UniProtKB-KW"/>
</dbReference>
<dbReference type="Proteomes" id="UP001652741">
    <property type="component" value="Chromosome ssa13"/>
</dbReference>
<evidence type="ECO:0000313" key="2">
    <source>
        <dbReference type="RefSeq" id="XP_045548930.1"/>
    </source>
</evidence>
<accession>A0ABM3CQT1</accession>
<reference evidence="2" key="1">
    <citation type="submission" date="2025-08" db="UniProtKB">
        <authorList>
            <consortium name="RefSeq"/>
        </authorList>
    </citation>
    <scope>IDENTIFICATION</scope>
</reference>
<dbReference type="GeneID" id="106566516"/>
<name>A0ABM3CQT1_SALSA</name>
<protein>
    <submittedName>
        <fullName evidence="2">Calcium/calmodulin-dependent protein kinase type 1B</fullName>
    </submittedName>
</protein>
<gene>
    <name evidence="2" type="primary">pnck</name>
</gene>
<keyword evidence="2" id="KW-0808">Transferase</keyword>
<proteinExistence type="predicted"/>
<dbReference type="RefSeq" id="XP_045548930.1">
    <property type="nucleotide sequence ID" value="XM_045692974.1"/>
</dbReference>
<organism evidence="1 2">
    <name type="scientific">Salmo salar</name>
    <name type="common">Atlantic salmon</name>
    <dbReference type="NCBI Taxonomy" id="8030"/>
    <lineage>
        <taxon>Eukaryota</taxon>
        <taxon>Metazoa</taxon>
        <taxon>Chordata</taxon>
        <taxon>Craniata</taxon>
        <taxon>Vertebrata</taxon>
        <taxon>Euteleostomi</taxon>
        <taxon>Actinopterygii</taxon>
        <taxon>Neopterygii</taxon>
        <taxon>Teleostei</taxon>
        <taxon>Protacanthopterygii</taxon>
        <taxon>Salmoniformes</taxon>
        <taxon>Salmonidae</taxon>
        <taxon>Salmoninae</taxon>
        <taxon>Salmo</taxon>
    </lineage>
</organism>